<gene>
    <name evidence="3" type="ORF">AB1Y20_016692</name>
</gene>
<dbReference type="Proteomes" id="UP001515480">
    <property type="component" value="Unassembled WGS sequence"/>
</dbReference>
<comment type="caution">
    <text evidence="3">The sequence shown here is derived from an EMBL/GenBank/DDBJ whole genome shotgun (WGS) entry which is preliminary data.</text>
</comment>
<dbReference type="InterPro" id="IPR028565">
    <property type="entry name" value="MHD"/>
</dbReference>
<evidence type="ECO:0000313" key="3">
    <source>
        <dbReference type="EMBL" id="KAL1495832.1"/>
    </source>
</evidence>
<dbReference type="InterPro" id="IPR018808">
    <property type="entry name" value="Muniscin_C"/>
</dbReference>
<dbReference type="Pfam" id="PF10291">
    <property type="entry name" value="muHD"/>
    <property type="match status" value="1"/>
</dbReference>
<reference evidence="3 4" key="1">
    <citation type="journal article" date="2024" name="Science">
        <title>Giant polyketide synthase enzymes in the biosynthesis of giant marine polyether toxins.</title>
        <authorList>
            <person name="Fallon T.R."/>
            <person name="Shende V.V."/>
            <person name="Wierzbicki I.H."/>
            <person name="Pendleton A.L."/>
            <person name="Watervoot N.F."/>
            <person name="Auber R.P."/>
            <person name="Gonzalez D.J."/>
            <person name="Wisecaver J.H."/>
            <person name="Moore B.S."/>
        </authorList>
    </citation>
    <scope>NUCLEOTIDE SEQUENCE [LARGE SCALE GENOMIC DNA]</scope>
    <source>
        <strain evidence="3 4">12B1</strain>
    </source>
</reference>
<feature type="region of interest" description="Disordered" evidence="1">
    <location>
        <begin position="348"/>
        <end position="397"/>
    </location>
</feature>
<feature type="region of interest" description="Disordered" evidence="1">
    <location>
        <begin position="425"/>
        <end position="505"/>
    </location>
</feature>
<accession>A0AB34IBF9</accession>
<sequence>MYSVAVEDSTLELMTQSLLQISSVFLVQQNELQEVRDRLQKELARVSRIQETLSTAAQQHQDAVLSVIQNYENLATGAHANLVKSASIAGPRLSTSSGKSIEEPRAQQPKAVRQLHLPPVALEVGTFYPKKNLFEEDEGIKYVDKLQVVGGILGRPMVATAEFVGTPSVQWLRQHPTAGKNEFTPIEGATELTYMPTADDVGAIVRVECVGPYGGDTVAVETPPVALDPATHAELMSLFGRGHAEFNAHTQQQEPRILLVTRKNIKVRNRLSRLVTTATTLYKQGYDQTLTVSVMPHAPNELELRLGTHTFQLVMDSTKLRDLAVICIRMFAGPNCPTHADREAPALTFAESQRSEPMESSRRDETPGRQSSVISIDRHSEEGEPKWSDDEGEGEGEEFKPAIKISMRSKEDALVADPATLKSFSLSLAPPKAPPKAASRSRGKLVGTPNKSKIDEEEPFPAEPQPVTSSGFDDSFGLATFAPSSTTGPRSVPPPPPPKLSSFDAAPASAFGGFGGDTMGSSFGGFGDAPGSSFGGFGGDALGNSFSATGGDLPGSSFGGIGGEAPKSSFDTSGGDARGSSFGDLGGGALSNSFANFGRDTLGNSFGGLGDDSPRDSFDAPAGDTPARSFDGFGDGAPMTSFGDPGGDAQGNSFGGFGGDVPMTSFDAPGGDNSGNSFGGFGGGTLGNSFGLASDAPNDSFDPLGGDALASFGNPGGSAADGSFGTQTEDARVRSFDGLGGDIMGTSSGAQVGDKPSNSFGDSGLGNSFDAVGGDSHGNSFGGFIGDGQSNMFGGGDPPGSFGGGGVFAANVTEAAPSATAVEDAGVHASTSSTHANANLERQPVEILLHADGSGDSTSPPSEIVSFSSAAVGMDESGGGSKSAHAADAQSSLLILEVVNAHLRGKHLLQYQVVGELRANVSPGFAGTEFKFRLKNAHRIEQLKANDKFVKTTQAGEYEVSLPAVTSTLPPSFPLIKYIATARWRPVPIFVNASVEELSPTEGRVIAAAETNPQLKMPLQNVSIKMPSLPASVSCEPDFQGAWDSELRELQWSIPQLFSKDKPVVCTASFSCDDGAASSIRDEPVLVHFDCEGVTISGIELEAQMGEAGQPVAKLNRRFVAGDYKVSFDPQPEASS</sequence>
<feature type="compositionally biased region" description="Basic and acidic residues" evidence="1">
    <location>
        <begin position="376"/>
        <end position="389"/>
    </location>
</feature>
<dbReference type="PANTHER" id="PTHR37769:SF1">
    <property type="entry name" value="OS08G0243900 PROTEIN"/>
    <property type="match status" value="1"/>
</dbReference>
<dbReference type="PANTHER" id="PTHR37769">
    <property type="entry name" value="OS08G0243900 PROTEIN"/>
    <property type="match status" value="1"/>
</dbReference>
<evidence type="ECO:0000256" key="1">
    <source>
        <dbReference type="SAM" id="MobiDB-lite"/>
    </source>
</evidence>
<feature type="compositionally biased region" description="Basic and acidic residues" evidence="1">
    <location>
        <begin position="353"/>
        <end position="367"/>
    </location>
</feature>
<dbReference type="InterPro" id="IPR036168">
    <property type="entry name" value="AP2_Mu_C_sf"/>
</dbReference>
<feature type="compositionally biased region" description="Low complexity" evidence="1">
    <location>
        <begin position="425"/>
        <end position="440"/>
    </location>
</feature>
<evidence type="ECO:0000259" key="2">
    <source>
        <dbReference type="PROSITE" id="PS51072"/>
    </source>
</evidence>
<dbReference type="AlphaFoldDB" id="A0AB34IBF9"/>
<name>A0AB34IBF9_PRYPA</name>
<organism evidence="3 4">
    <name type="scientific">Prymnesium parvum</name>
    <name type="common">Toxic golden alga</name>
    <dbReference type="NCBI Taxonomy" id="97485"/>
    <lineage>
        <taxon>Eukaryota</taxon>
        <taxon>Haptista</taxon>
        <taxon>Haptophyta</taxon>
        <taxon>Prymnesiophyceae</taxon>
        <taxon>Prymnesiales</taxon>
        <taxon>Prymnesiaceae</taxon>
        <taxon>Prymnesium</taxon>
    </lineage>
</organism>
<protein>
    <recommendedName>
        <fullName evidence="2">MHD domain-containing protein</fullName>
    </recommendedName>
</protein>
<proteinExistence type="predicted"/>
<evidence type="ECO:0000313" key="4">
    <source>
        <dbReference type="Proteomes" id="UP001515480"/>
    </source>
</evidence>
<dbReference type="SUPFAM" id="SSF49447">
    <property type="entry name" value="Second domain of Mu2 adaptin subunit (ap50) of ap2 adaptor"/>
    <property type="match status" value="1"/>
</dbReference>
<feature type="region of interest" description="Disordered" evidence="1">
    <location>
        <begin position="606"/>
        <end position="646"/>
    </location>
</feature>
<dbReference type="Gene3D" id="2.60.40.2700">
    <property type="match status" value="1"/>
</dbReference>
<keyword evidence="4" id="KW-1185">Reference proteome</keyword>
<dbReference type="EMBL" id="JBGBPQ010000031">
    <property type="protein sequence ID" value="KAL1495832.1"/>
    <property type="molecule type" value="Genomic_DNA"/>
</dbReference>
<feature type="domain" description="MHD" evidence="2">
    <location>
        <begin position="888"/>
        <end position="1127"/>
    </location>
</feature>
<dbReference type="PROSITE" id="PS51072">
    <property type="entry name" value="MHD"/>
    <property type="match status" value="1"/>
</dbReference>